<organism evidence="4 5">
    <name type="scientific">Nakamurella alba</name>
    <dbReference type="NCBI Taxonomy" id="2665158"/>
    <lineage>
        <taxon>Bacteria</taxon>
        <taxon>Bacillati</taxon>
        <taxon>Actinomycetota</taxon>
        <taxon>Actinomycetes</taxon>
        <taxon>Nakamurellales</taxon>
        <taxon>Nakamurellaceae</taxon>
        <taxon>Nakamurella</taxon>
    </lineage>
</organism>
<accession>A0A7K1FSA4</accession>
<dbReference type="AlphaFoldDB" id="A0A7K1FSA4"/>
<comment type="caution">
    <text evidence="4">The sequence shown here is derived from an EMBL/GenBank/DDBJ whole genome shotgun (WGS) entry which is preliminary data.</text>
</comment>
<evidence type="ECO:0000313" key="4">
    <source>
        <dbReference type="EMBL" id="MTD17018.1"/>
    </source>
</evidence>
<dbReference type="EMBL" id="WLYK01000012">
    <property type="protein sequence ID" value="MTD17018.1"/>
    <property type="molecule type" value="Genomic_DNA"/>
</dbReference>
<dbReference type="InterPro" id="IPR013785">
    <property type="entry name" value="Aldolase_TIM"/>
</dbReference>
<gene>
    <name evidence="4" type="ORF">GIS00_24080</name>
</gene>
<keyword evidence="2" id="KW-0560">Oxidoreductase</keyword>
<dbReference type="GO" id="GO:0010181">
    <property type="term" value="F:FMN binding"/>
    <property type="evidence" value="ECO:0007669"/>
    <property type="project" value="InterPro"/>
</dbReference>
<dbReference type="PANTHER" id="PTHR43656:SF2">
    <property type="entry name" value="BINDING OXIDOREDUCTASE, PUTATIVE (AFU_ORTHOLOGUE AFUA_2G08260)-RELATED"/>
    <property type="match status" value="1"/>
</dbReference>
<evidence type="ECO:0000256" key="1">
    <source>
        <dbReference type="ARBA" id="ARBA00022630"/>
    </source>
</evidence>
<dbReference type="PANTHER" id="PTHR43656">
    <property type="entry name" value="BINDING OXIDOREDUCTASE, PUTATIVE (AFU_ORTHOLOGUE AFUA_2G08260)-RELATED"/>
    <property type="match status" value="1"/>
</dbReference>
<dbReference type="InterPro" id="IPR001155">
    <property type="entry name" value="OxRdtase_FMN_N"/>
</dbReference>
<dbReference type="Proteomes" id="UP000460221">
    <property type="component" value="Unassembled WGS sequence"/>
</dbReference>
<evidence type="ECO:0000313" key="5">
    <source>
        <dbReference type="Proteomes" id="UP000460221"/>
    </source>
</evidence>
<dbReference type="Gene3D" id="3.20.20.70">
    <property type="entry name" value="Aldolase class I"/>
    <property type="match status" value="1"/>
</dbReference>
<sequence length="371" mass="40162">MCSTAPGRDPRSRSCRVLPVSGVRLREFCSALFSFDERPVVVTETSTAAAQSEGGSGDFPVLFSPIAVGPRVSRNRIINSGHGTSLAPGRHNEELFLYEETRARGGAGIVTTQSQWINQGAGDFDVRYEVASGAYDELASRVHAGGALCFIQINHPGRQGFLGPRNREYAVAPSQVPGRFYGGQVQIPHAMTEAEIMAVIEDFAGSAEAITTTAADGVEIHFGHGNLVQQFLSPHTNRRTDRWGGSFENRTRFAREVIAAIRDRIGTDTVVFGARINGAAPGDPTETTLLNDFATMLLDMDPGMRLDYLSVTGGHFSSAWGTSFNLPDSSFPPALWESQARRVREQARDRGVPIFQVGRILGPALAERLLA</sequence>
<name>A0A7K1FSA4_9ACTN</name>
<dbReference type="Pfam" id="PF00724">
    <property type="entry name" value="Oxidored_FMN"/>
    <property type="match status" value="1"/>
</dbReference>
<proteinExistence type="predicted"/>
<evidence type="ECO:0000256" key="2">
    <source>
        <dbReference type="ARBA" id="ARBA00023002"/>
    </source>
</evidence>
<reference evidence="4 5" key="1">
    <citation type="submission" date="2019-11" db="EMBL/GenBank/DDBJ databases">
        <authorList>
            <person name="Jiang L.-Q."/>
        </authorList>
    </citation>
    <scope>NUCLEOTIDE SEQUENCE [LARGE SCALE GENOMIC DNA]</scope>
    <source>
        <strain evidence="4 5">YIM 132087</strain>
    </source>
</reference>
<protein>
    <recommendedName>
        <fullName evidence="3">NADH:flavin oxidoreductase/NADH oxidase N-terminal domain-containing protein</fullName>
    </recommendedName>
</protein>
<dbReference type="GO" id="GO:0016491">
    <property type="term" value="F:oxidoreductase activity"/>
    <property type="evidence" value="ECO:0007669"/>
    <property type="project" value="UniProtKB-KW"/>
</dbReference>
<dbReference type="InterPro" id="IPR051799">
    <property type="entry name" value="NADH_flavin_oxidoreductase"/>
</dbReference>
<feature type="non-terminal residue" evidence="4">
    <location>
        <position position="371"/>
    </location>
</feature>
<keyword evidence="5" id="KW-1185">Reference proteome</keyword>
<keyword evidence="1" id="KW-0285">Flavoprotein</keyword>
<feature type="domain" description="NADH:flavin oxidoreductase/NADH oxidase N-terminal" evidence="3">
    <location>
        <begin position="62"/>
        <end position="276"/>
    </location>
</feature>
<evidence type="ECO:0000259" key="3">
    <source>
        <dbReference type="Pfam" id="PF00724"/>
    </source>
</evidence>
<dbReference type="SUPFAM" id="SSF51395">
    <property type="entry name" value="FMN-linked oxidoreductases"/>
    <property type="match status" value="1"/>
</dbReference>